<dbReference type="Proteomes" id="UP000789524">
    <property type="component" value="Unassembled WGS sequence"/>
</dbReference>
<proteinExistence type="predicted"/>
<comment type="caution">
    <text evidence="1">The sequence shown here is derived from an EMBL/GenBank/DDBJ whole genome shotgun (WGS) entry which is preliminary data.</text>
</comment>
<protein>
    <submittedName>
        <fullName evidence="1">(African queen) hypothetical protein</fullName>
    </submittedName>
</protein>
<dbReference type="OrthoDB" id="7466967at2759"/>
<evidence type="ECO:0000313" key="2">
    <source>
        <dbReference type="Proteomes" id="UP000789524"/>
    </source>
</evidence>
<sequence>MRTDNARAPTLSDMKIGSDLNRNVVYPSLYFGTDDISKQTSVEIKELRSDEDSDNEQPDVNHSHVWCYNDEEQESNYKINKEARERRRHIQNENNDIYNELFDQMCTEFYGIDCHTSFDGAKIDQDQRFTIINNNPPYDTSSDEDYVLENDDTFNINDIKNDKYCADDLVQYSNGFREKRTIWIFSEKNRRALSGPDYGLININDIDSSSTVTEDEEPTRDVSVGSVRRLATPIPTYIPKLCLPLSPTLPTVTEVVETNNKSSSNVSETYNKTATPQMPRNNWVQEMETTNNETEQECTSNNSQIMPNNTLTPREKRRLKNNIDNKTFTINEIIEVPIVSSSLETDVTNPDVTEKVIKISELNEPNVEKITKDDVDSKSSLEEMPNYLQKPQIKVNKPKPHLEIITEPLEKPDGNWIGDGTEKTSEIYEYDKEMTSVNKVTANDVDSNKSVANKFSVANMPLMKPAAWTQYLPITGSVPSLHLSFETNYESETKSCLKRFFKYVNCCRK</sequence>
<name>A0A8J2QMQ8_9NEOP</name>
<organism evidence="1 2">
    <name type="scientific">Danaus chrysippus</name>
    <name type="common">African queen</name>
    <dbReference type="NCBI Taxonomy" id="151541"/>
    <lineage>
        <taxon>Eukaryota</taxon>
        <taxon>Metazoa</taxon>
        <taxon>Ecdysozoa</taxon>
        <taxon>Arthropoda</taxon>
        <taxon>Hexapoda</taxon>
        <taxon>Insecta</taxon>
        <taxon>Pterygota</taxon>
        <taxon>Neoptera</taxon>
        <taxon>Endopterygota</taxon>
        <taxon>Lepidoptera</taxon>
        <taxon>Glossata</taxon>
        <taxon>Ditrysia</taxon>
        <taxon>Papilionoidea</taxon>
        <taxon>Nymphalidae</taxon>
        <taxon>Danainae</taxon>
        <taxon>Danaini</taxon>
        <taxon>Danaina</taxon>
        <taxon>Danaus</taxon>
        <taxon>Anosia</taxon>
    </lineage>
</organism>
<keyword evidence="2" id="KW-1185">Reference proteome</keyword>
<gene>
    <name evidence="1" type="ORF">DCHRY22_LOCUS6722</name>
</gene>
<dbReference type="AlphaFoldDB" id="A0A8J2QMQ8"/>
<evidence type="ECO:0000313" key="1">
    <source>
        <dbReference type="EMBL" id="CAG9565987.1"/>
    </source>
</evidence>
<dbReference type="EMBL" id="CAKASE010000055">
    <property type="protein sequence ID" value="CAG9565987.1"/>
    <property type="molecule type" value="Genomic_DNA"/>
</dbReference>
<reference evidence="1" key="1">
    <citation type="submission" date="2021-09" db="EMBL/GenBank/DDBJ databases">
        <authorList>
            <person name="Martin H S."/>
        </authorList>
    </citation>
    <scope>NUCLEOTIDE SEQUENCE</scope>
</reference>
<accession>A0A8J2QMQ8</accession>